<sequence length="83" mass="9314">MTQYKIGVPSRHHLHRRDVHIECRDVFKSFGEKLILKGVSFKIRHGEAVGIIGPSGTGKSTILKIMAGLLAPDKGEVLIRRRR</sequence>
<dbReference type="PANTHER" id="PTHR43023">
    <property type="entry name" value="PROTEIN TRIGALACTOSYLDIACYLGLYCEROL 3, CHLOROPLASTIC"/>
    <property type="match status" value="1"/>
</dbReference>
<organism evidence="3 4">
    <name type="scientific">Salvia divinorum</name>
    <name type="common">Maria pastora</name>
    <name type="synonym">Diviner's sage</name>
    <dbReference type="NCBI Taxonomy" id="28513"/>
    <lineage>
        <taxon>Eukaryota</taxon>
        <taxon>Viridiplantae</taxon>
        <taxon>Streptophyta</taxon>
        <taxon>Embryophyta</taxon>
        <taxon>Tracheophyta</taxon>
        <taxon>Spermatophyta</taxon>
        <taxon>Magnoliopsida</taxon>
        <taxon>eudicotyledons</taxon>
        <taxon>Gunneridae</taxon>
        <taxon>Pentapetalae</taxon>
        <taxon>asterids</taxon>
        <taxon>lamiids</taxon>
        <taxon>Lamiales</taxon>
        <taxon>Lamiaceae</taxon>
        <taxon>Nepetoideae</taxon>
        <taxon>Mentheae</taxon>
        <taxon>Salviinae</taxon>
        <taxon>Salvia</taxon>
        <taxon>Salvia subgen. Calosphace</taxon>
    </lineage>
</organism>
<dbReference type="InterPro" id="IPR003439">
    <property type="entry name" value="ABC_transporter-like_ATP-bd"/>
</dbReference>
<protein>
    <submittedName>
        <fullName evidence="3">Protein TRIGALACTOSYLDIACYLGLYCEROL 3, chloroplastic</fullName>
    </submittedName>
</protein>
<name>A0ABD1GER4_SALDI</name>
<dbReference type="EMBL" id="JBEAFC010000009">
    <property type="protein sequence ID" value="KAL1542607.1"/>
    <property type="molecule type" value="Genomic_DNA"/>
</dbReference>
<evidence type="ECO:0000313" key="4">
    <source>
        <dbReference type="Proteomes" id="UP001567538"/>
    </source>
</evidence>
<comment type="caution">
    <text evidence="3">The sequence shown here is derived from an EMBL/GenBank/DDBJ whole genome shotgun (WGS) entry which is preliminary data.</text>
</comment>
<evidence type="ECO:0000259" key="2">
    <source>
        <dbReference type="Pfam" id="PF00005"/>
    </source>
</evidence>
<reference evidence="3 4" key="1">
    <citation type="submission" date="2024-06" db="EMBL/GenBank/DDBJ databases">
        <title>A chromosome level genome sequence of Diviner's sage (Salvia divinorum).</title>
        <authorList>
            <person name="Ford S.A."/>
            <person name="Ro D.-K."/>
            <person name="Ness R.W."/>
            <person name="Phillips M.A."/>
        </authorList>
    </citation>
    <scope>NUCLEOTIDE SEQUENCE [LARGE SCALE GENOMIC DNA]</scope>
    <source>
        <strain evidence="3">SAF-2024a</strain>
        <tissue evidence="3">Leaf</tissue>
    </source>
</reference>
<feature type="domain" description="ABC transporter" evidence="2">
    <location>
        <begin position="36"/>
        <end position="80"/>
    </location>
</feature>
<dbReference type="Pfam" id="PF00005">
    <property type="entry name" value="ABC_tran"/>
    <property type="match status" value="1"/>
</dbReference>
<proteinExistence type="predicted"/>
<keyword evidence="1" id="KW-0813">Transport</keyword>
<dbReference type="Proteomes" id="UP001567538">
    <property type="component" value="Unassembled WGS sequence"/>
</dbReference>
<dbReference type="SUPFAM" id="SSF52540">
    <property type="entry name" value="P-loop containing nucleoside triphosphate hydrolases"/>
    <property type="match status" value="1"/>
</dbReference>
<accession>A0ABD1GER4</accession>
<gene>
    <name evidence="3" type="primary">TGD3</name>
    <name evidence="3" type="ORF">AAHA92_26679</name>
</gene>
<evidence type="ECO:0000313" key="3">
    <source>
        <dbReference type="EMBL" id="KAL1542607.1"/>
    </source>
</evidence>
<dbReference type="PANTHER" id="PTHR43023:SF3">
    <property type="entry name" value="PROTEIN TRIGALACTOSYLDIACYLGLYCEROL 3, CHLOROPLASTIC"/>
    <property type="match status" value="1"/>
</dbReference>
<dbReference type="InterPro" id="IPR027417">
    <property type="entry name" value="P-loop_NTPase"/>
</dbReference>
<evidence type="ECO:0000256" key="1">
    <source>
        <dbReference type="ARBA" id="ARBA00022448"/>
    </source>
</evidence>
<dbReference type="Gene3D" id="3.40.50.300">
    <property type="entry name" value="P-loop containing nucleotide triphosphate hydrolases"/>
    <property type="match status" value="1"/>
</dbReference>
<keyword evidence="4" id="KW-1185">Reference proteome</keyword>
<dbReference type="AlphaFoldDB" id="A0ABD1GER4"/>